<evidence type="ECO:0000259" key="3">
    <source>
        <dbReference type="PROSITE" id="PS01186"/>
    </source>
</evidence>
<dbReference type="AlphaFoldDB" id="A0A9W7G061"/>
<dbReference type="EMBL" id="BRXZ01008391">
    <property type="protein sequence ID" value="GMI25624.1"/>
    <property type="molecule type" value="Genomic_DNA"/>
</dbReference>
<organism evidence="4 5">
    <name type="scientific">Triparma retinervis</name>
    <dbReference type="NCBI Taxonomy" id="2557542"/>
    <lineage>
        <taxon>Eukaryota</taxon>
        <taxon>Sar</taxon>
        <taxon>Stramenopiles</taxon>
        <taxon>Ochrophyta</taxon>
        <taxon>Bolidophyceae</taxon>
        <taxon>Parmales</taxon>
        <taxon>Triparmaceae</taxon>
        <taxon>Triparma</taxon>
    </lineage>
</organism>
<keyword evidence="5" id="KW-1185">Reference proteome</keyword>
<evidence type="ECO:0000313" key="4">
    <source>
        <dbReference type="EMBL" id="GMI25624.1"/>
    </source>
</evidence>
<feature type="non-terminal residue" evidence="4">
    <location>
        <position position="123"/>
    </location>
</feature>
<dbReference type="Pfam" id="PF07974">
    <property type="entry name" value="EGF_2"/>
    <property type="match status" value="1"/>
</dbReference>
<evidence type="ECO:0000313" key="5">
    <source>
        <dbReference type="Proteomes" id="UP001165082"/>
    </source>
</evidence>
<feature type="non-terminal residue" evidence="4">
    <location>
        <position position="1"/>
    </location>
</feature>
<dbReference type="Proteomes" id="UP001165082">
    <property type="component" value="Unassembled WGS sequence"/>
</dbReference>
<accession>A0A9W7G061</accession>
<dbReference type="Gene3D" id="2.10.25.10">
    <property type="entry name" value="Laminin"/>
    <property type="match status" value="1"/>
</dbReference>
<dbReference type="InterPro" id="IPR000742">
    <property type="entry name" value="EGF"/>
</dbReference>
<sequence>ASDCSERTCPFDLAHVDTPKGDLDMSFTLDTTATLTISGSTVYPYGTQESYPLMTKGDSGNTVINDSAHYYMECSNKGLCDRKTGMCECFDGYDGAACQRASCPNSCSGHGTCETVADLAVGE</sequence>
<dbReference type="PROSITE" id="PS01186">
    <property type="entry name" value="EGF_2"/>
    <property type="match status" value="1"/>
</dbReference>
<proteinExistence type="predicted"/>
<name>A0A9W7G061_9STRA</name>
<reference evidence="4" key="1">
    <citation type="submission" date="2022-07" db="EMBL/GenBank/DDBJ databases">
        <title>Genome analysis of Parmales, a sister group of diatoms, reveals the evolutionary specialization of diatoms from phago-mixotrophs to photoautotrophs.</title>
        <authorList>
            <person name="Ban H."/>
            <person name="Sato S."/>
            <person name="Yoshikawa S."/>
            <person name="Kazumasa Y."/>
            <person name="Nakamura Y."/>
            <person name="Ichinomiya M."/>
            <person name="Saitoh K."/>
            <person name="Sato N."/>
            <person name="Blanc-Mathieu R."/>
            <person name="Endo H."/>
            <person name="Kuwata A."/>
            <person name="Ogata H."/>
        </authorList>
    </citation>
    <scope>NUCLEOTIDE SEQUENCE</scope>
</reference>
<protein>
    <recommendedName>
        <fullName evidence="2 3">EGF-like domain-containing protein</fullName>
    </recommendedName>
</protein>
<dbReference type="PROSITE" id="PS00022">
    <property type="entry name" value="EGF_1"/>
    <property type="match status" value="1"/>
</dbReference>
<evidence type="ECO:0000256" key="1">
    <source>
        <dbReference type="ARBA" id="ARBA00023157"/>
    </source>
</evidence>
<dbReference type="OrthoDB" id="442731at2759"/>
<evidence type="ECO:0000259" key="2">
    <source>
        <dbReference type="PROSITE" id="PS00022"/>
    </source>
</evidence>
<gene>
    <name evidence="4" type="ORF">TrRE_jg1846</name>
</gene>
<dbReference type="InterPro" id="IPR013111">
    <property type="entry name" value="EGF_extracell"/>
</dbReference>
<keyword evidence="1" id="KW-1015">Disulfide bond</keyword>
<comment type="caution">
    <text evidence="4">The sequence shown here is derived from an EMBL/GenBank/DDBJ whole genome shotgun (WGS) entry which is preliminary data.</text>
</comment>
<feature type="domain" description="EGF-like" evidence="2 3">
    <location>
        <begin position="87"/>
        <end position="98"/>
    </location>
</feature>